<reference evidence="2 3" key="1">
    <citation type="submission" date="2019-05" db="EMBL/GenBank/DDBJ databases">
        <authorList>
            <person name="Farhan Ul Haque M."/>
        </authorList>
    </citation>
    <scope>NUCLEOTIDE SEQUENCE [LARGE SCALE GENOMIC DNA]</scope>
    <source>
        <strain evidence="2">2</strain>
    </source>
</reference>
<dbReference type="Proteomes" id="UP000485880">
    <property type="component" value="Unassembled WGS sequence"/>
</dbReference>
<sequence length="162" mass="18517">MPSNSEGRSISDHKPEPTLRRSLEGFRWEGVSHRPYKEAESAPFKAISRQTLFSDPRLLGELRYFEIEPGGFSTLERHEHMHAVMVLRGEGACLVAGTIRTLRQHDLVTIAPWTWHQFRAGDKERLGFLCLVNAERDRPQLPSDEDLEALTANPEIAAFLRR</sequence>
<organism evidence="2 3">
    <name type="scientific">Methylocella tundrae</name>
    <dbReference type="NCBI Taxonomy" id="227605"/>
    <lineage>
        <taxon>Bacteria</taxon>
        <taxon>Pseudomonadati</taxon>
        <taxon>Pseudomonadota</taxon>
        <taxon>Alphaproteobacteria</taxon>
        <taxon>Hyphomicrobiales</taxon>
        <taxon>Beijerinckiaceae</taxon>
        <taxon>Methylocella</taxon>
    </lineage>
</organism>
<evidence type="ECO:0000313" key="2">
    <source>
        <dbReference type="EMBL" id="VTZ49144.1"/>
    </source>
</evidence>
<dbReference type="RefSeq" id="WP_174511558.1">
    <property type="nucleotide sequence ID" value="NZ_CABFMQ020000046.1"/>
</dbReference>
<dbReference type="Pfam" id="PF07883">
    <property type="entry name" value="Cupin_2"/>
    <property type="match status" value="1"/>
</dbReference>
<dbReference type="CDD" id="cd02222">
    <property type="entry name" value="cupin_TM1459-like"/>
    <property type="match status" value="1"/>
</dbReference>
<name>A0A8B6M2X1_METTU</name>
<dbReference type="InterPro" id="IPR013096">
    <property type="entry name" value="Cupin_2"/>
</dbReference>
<comment type="caution">
    <text evidence="2">The sequence shown here is derived from an EMBL/GenBank/DDBJ whole genome shotgun (WGS) entry which is preliminary data.</text>
</comment>
<evidence type="ECO:0000259" key="1">
    <source>
        <dbReference type="Pfam" id="PF07883"/>
    </source>
</evidence>
<accession>A0A8B6M2X1</accession>
<dbReference type="EMBL" id="CABFMQ020000046">
    <property type="protein sequence ID" value="VTZ49144.1"/>
    <property type="molecule type" value="Genomic_DNA"/>
</dbReference>
<dbReference type="InterPro" id="IPR014710">
    <property type="entry name" value="RmlC-like_jellyroll"/>
</dbReference>
<evidence type="ECO:0000313" key="3">
    <source>
        <dbReference type="Proteomes" id="UP000485880"/>
    </source>
</evidence>
<keyword evidence="3" id="KW-1185">Reference proteome</keyword>
<gene>
    <name evidence="2" type="ORF">MPC4_140043</name>
</gene>
<protein>
    <submittedName>
        <fullName evidence="2">Cupin 2 conserved barrel domain protein</fullName>
    </submittedName>
</protein>
<dbReference type="SUPFAM" id="SSF51182">
    <property type="entry name" value="RmlC-like cupins"/>
    <property type="match status" value="1"/>
</dbReference>
<proteinExistence type="predicted"/>
<dbReference type="Gene3D" id="2.60.120.10">
    <property type="entry name" value="Jelly Rolls"/>
    <property type="match status" value="1"/>
</dbReference>
<dbReference type="AlphaFoldDB" id="A0A8B6M2X1"/>
<feature type="domain" description="Cupin type-2" evidence="1">
    <location>
        <begin position="64"/>
        <end position="131"/>
    </location>
</feature>
<dbReference type="InterPro" id="IPR011051">
    <property type="entry name" value="RmlC_Cupin_sf"/>
</dbReference>